<accession>A0ABS4THT9</accession>
<dbReference type="Proteomes" id="UP001519332">
    <property type="component" value="Unassembled WGS sequence"/>
</dbReference>
<comment type="caution">
    <text evidence="1">The sequence shown here is derived from an EMBL/GenBank/DDBJ whole genome shotgun (WGS) entry which is preliminary data.</text>
</comment>
<keyword evidence="2" id="KW-1185">Reference proteome</keyword>
<reference evidence="1 2" key="1">
    <citation type="submission" date="2021-03" db="EMBL/GenBank/DDBJ databases">
        <title>Sequencing the genomes of 1000 actinobacteria strains.</title>
        <authorList>
            <person name="Klenk H.-P."/>
        </authorList>
    </citation>
    <scope>NUCLEOTIDE SEQUENCE [LARGE SCALE GENOMIC DNA]</scope>
    <source>
        <strain evidence="1 2">DSM 46670</strain>
    </source>
</reference>
<organism evidence="1 2">
    <name type="scientific">Kibdelosporangium banguiense</name>
    <dbReference type="NCBI Taxonomy" id="1365924"/>
    <lineage>
        <taxon>Bacteria</taxon>
        <taxon>Bacillati</taxon>
        <taxon>Actinomycetota</taxon>
        <taxon>Actinomycetes</taxon>
        <taxon>Pseudonocardiales</taxon>
        <taxon>Pseudonocardiaceae</taxon>
        <taxon>Kibdelosporangium</taxon>
    </lineage>
</organism>
<evidence type="ECO:0000313" key="2">
    <source>
        <dbReference type="Proteomes" id="UP001519332"/>
    </source>
</evidence>
<dbReference type="EMBL" id="JAGINW010000001">
    <property type="protein sequence ID" value="MBP2323585.1"/>
    <property type="molecule type" value="Genomic_DNA"/>
</dbReference>
<evidence type="ECO:0000313" key="1">
    <source>
        <dbReference type="EMBL" id="MBP2323585.1"/>
    </source>
</evidence>
<evidence type="ECO:0008006" key="3">
    <source>
        <dbReference type="Google" id="ProtNLM"/>
    </source>
</evidence>
<name>A0ABS4THT9_9PSEU</name>
<proteinExistence type="predicted"/>
<dbReference type="RefSeq" id="WP_209640201.1">
    <property type="nucleotide sequence ID" value="NZ_JAGINW010000001.1"/>
</dbReference>
<gene>
    <name evidence="1" type="ORF">JOF56_003970</name>
</gene>
<sequence length="137" mass="14936">MGQPLVFPNVERVIVAFLDARPELDGVAVGIDLPPGFDGTQRAVRVSRVGGVFIEDDLRDNALTRIDAYGPDKTAAHSVASLVRGVLPLVVQQRLADGAVISDVTETEGPYWFPDSRNANASRYYMRHRFAVAVRAT</sequence>
<protein>
    <recommendedName>
        <fullName evidence="3">Tail terminator</fullName>
    </recommendedName>
</protein>